<dbReference type="InterPro" id="IPR009937">
    <property type="entry name" value="Phage_holin_3_6"/>
</dbReference>
<sequence>MSATHGSHTPGSQTDGLGRHFSGAHGYETRAEQRAEHESLGTMFSAMTEKISLLVRQEVALAKAEATDSAKKAGTGIGMGVGAALAGFFVLLFLSLTLMYALGALMPLGWAAFIVALLWAGAAAVLGLGAKKHVEKIKGLKQTRQTVQEMPDTLNPTKETP</sequence>
<evidence type="ECO:0000256" key="1">
    <source>
        <dbReference type="SAM" id="Phobius"/>
    </source>
</evidence>
<accession>A0A7W7GQB0</accession>
<reference evidence="2 3" key="1">
    <citation type="submission" date="2020-08" db="EMBL/GenBank/DDBJ databases">
        <title>Sequencing the genomes of 1000 actinobacteria strains.</title>
        <authorList>
            <person name="Klenk H.-P."/>
        </authorList>
    </citation>
    <scope>NUCLEOTIDE SEQUENCE [LARGE SCALE GENOMIC DNA]</scope>
    <source>
        <strain evidence="2 3">DSM 23974</strain>
    </source>
</reference>
<dbReference type="EMBL" id="JACHNA010000001">
    <property type="protein sequence ID" value="MBB4736342.1"/>
    <property type="molecule type" value="Genomic_DNA"/>
</dbReference>
<evidence type="ECO:0008006" key="4">
    <source>
        <dbReference type="Google" id="ProtNLM"/>
    </source>
</evidence>
<keyword evidence="3" id="KW-1185">Reference proteome</keyword>
<organism evidence="2 3">
    <name type="scientific">Micrococcus cohnii</name>
    <dbReference type="NCBI Taxonomy" id="993416"/>
    <lineage>
        <taxon>Bacteria</taxon>
        <taxon>Bacillati</taxon>
        <taxon>Actinomycetota</taxon>
        <taxon>Actinomycetes</taxon>
        <taxon>Micrococcales</taxon>
        <taxon>Micrococcaceae</taxon>
        <taxon>Micrococcus</taxon>
    </lineage>
</organism>
<evidence type="ECO:0000313" key="3">
    <source>
        <dbReference type="Proteomes" id="UP000540191"/>
    </source>
</evidence>
<comment type="caution">
    <text evidence="2">The sequence shown here is derived from an EMBL/GenBank/DDBJ whole genome shotgun (WGS) entry which is preliminary data.</text>
</comment>
<keyword evidence="1" id="KW-0812">Transmembrane</keyword>
<evidence type="ECO:0000313" key="2">
    <source>
        <dbReference type="EMBL" id="MBB4736342.1"/>
    </source>
</evidence>
<keyword evidence="1" id="KW-1133">Transmembrane helix</keyword>
<feature type="transmembrane region" description="Helical" evidence="1">
    <location>
        <begin position="108"/>
        <end position="128"/>
    </location>
</feature>
<gene>
    <name evidence="2" type="ORF">HDA30_001850</name>
</gene>
<dbReference type="Pfam" id="PF07332">
    <property type="entry name" value="Phage_holin_3_6"/>
    <property type="match status" value="1"/>
</dbReference>
<dbReference type="Proteomes" id="UP000540191">
    <property type="component" value="Unassembled WGS sequence"/>
</dbReference>
<dbReference type="AlphaFoldDB" id="A0A7W7GQB0"/>
<feature type="transmembrane region" description="Helical" evidence="1">
    <location>
        <begin position="81"/>
        <end position="102"/>
    </location>
</feature>
<protein>
    <recommendedName>
        <fullName evidence="4">Phage holin family protein</fullName>
    </recommendedName>
</protein>
<dbReference type="RefSeq" id="WP_184241945.1">
    <property type="nucleotide sequence ID" value="NZ_JACHNA010000001.1"/>
</dbReference>
<proteinExistence type="predicted"/>
<keyword evidence="1" id="KW-0472">Membrane</keyword>
<name>A0A7W7GQB0_9MICC</name>